<organism evidence="3 4">
    <name type="scientific">Actinomycetospora chibensis</name>
    <dbReference type="NCBI Taxonomy" id="663606"/>
    <lineage>
        <taxon>Bacteria</taxon>
        <taxon>Bacillati</taxon>
        <taxon>Actinomycetota</taxon>
        <taxon>Actinomycetes</taxon>
        <taxon>Pseudonocardiales</taxon>
        <taxon>Pseudonocardiaceae</taxon>
        <taxon>Actinomycetospora</taxon>
    </lineage>
</organism>
<dbReference type="Proteomes" id="UP001595909">
    <property type="component" value="Unassembled WGS sequence"/>
</dbReference>
<dbReference type="GO" id="GO:0016787">
    <property type="term" value="F:hydrolase activity"/>
    <property type="evidence" value="ECO:0007669"/>
    <property type="project" value="UniProtKB-KW"/>
</dbReference>
<evidence type="ECO:0000313" key="3">
    <source>
        <dbReference type="EMBL" id="MFC4834037.1"/>
    </source>
</evidence>
<gene>
    <name evidence="3" type="ORF">ACFPEL_16600</name>
</gene>
<keyword evidence="2 3" id="KW-0378">Hydrolase</keyword>
<dbReference type="InterPro" id="IPR050261">
    <property type="entry name" value="FrsA_esterase"/>
</dbReference>
<sequence>MSVREEFFDSHGSRCAADLYLPDERIRPVPCVVLAHGGSGTKRLGLPAYAEKFAAGGIAALVFDYRGFGASEGQPRQVIDVAAQRADYLARTLQFTLAAIRDRRRARRGEPPLLVPVVAPPGQVAVFTEPDARRTFEALGGEATGWRNELAPRFFFALPRYEPGTAERLHMPLLVCLADHDLQASSAFAARIAATAACVDIRHYPLGHFDVYRNPAFEQISDLQLAFLRANLRSRAAVDSTGGALTAL</sequence>
<proteinExistence type="inferred from homology"/>
<dbReference type="PANTHER" id="PTHR22946">
    <property type="entry name" value="DIENELACTONE HYDROLASE DOMAIN-CONTAINING PROTEIN-RELATED"/>
    <property type="match status" value="1"/>
</dbReference>
<dbReference type="PANTHER" id="PTHR22946:SF9">
    <property type="entry name" value="POLYKETIDE TRANSFERASE AF380"/>
    <property type="match status" value="1"/>
</dbReference>
<accession>A0ABV9RKY7</accession>
<comment type="caution">
    <text evidence="3">The sequence shown here is derived from an EMBL/GenBank/DDBJ whole genome shotgun (WGS) entry which is preliminary data.</text>
</comment>
<protein>
    <submittedName>
        <fullName evidence="3">Alpha/beta hydrolase</fullName>
    </submittedName>
</protein>
<dbReference type="RefSeq" id="WP_274189362.1">
    <property type="nucleotide sequence ID" value="NZ_BAABHN010000037.1"/>
</dbReference>
<comment type="similarity">
    <text evidence="1">Belongs to the AB hydrolase superfamily.</text>
</comment>
<evidence type="ECO:0000256" key="1">
    <source>
        <dbReference type="ARBA" id="ARBA00008645"/>
    </source>
</evidence>
<dbReference type="Gene3D" id="3.40.50.1820">
    <property type="entry name" value="alpha/beta hydrolase"/>
    <property type="match status" value="1"/>
</dbReference>
<keyword evidence="4" id="KW-1185">Reference proteome</keyword>
<reference evidence="4" key="1">
    <citation type="journal article" date="2019" name="Int. J. Syst. Evol. Microbiol.">
        <title>The Global Catalogue of Microorganisms (GCM) 10K type strain sequencing project: providing services to taxonomists for standard genome sequencing and annotation.</title>
        <authorList>
            <consortium name="The Broad Institute Genomics Platform"/>
            <consortium name="The Broad Institute Genome Sequencing Center for Infectious Disease"/>
            <person name="Wu L."/>
            <person name="Ma J."/>
        </authorList>
    </citation>
    <scope>NUCLEOTIDE SEQUENCE [LARGE SCALE GENOMIC DNA]</scope>
    <source>
        <strain evidence="4">CCUG 50347</strain>
    </source>
</reference>
<evidence type="ECO:0000256" key="2">
    <source>
        <dbReference type="ARBA" id="ARBA00022801"/>
    </source>
</evidence>
<dbReference type="InterPro" id="IPR029058">
    <property type="entry name" value="AB_hydrolase_fold"/>
</dbReference>
<name>A0ABV9RKY7_9PSEU</name>
<evidence type="ECO:0000313" key="4">
    <source>
        <dbReference type="Proteomes" id="UP001595909"/>
    </source>
</evidence>
<dbReference type="EMBL" id="JBHSIM010000037">
    <property type="protein sequence ID" value="MFC4834037.1"/>
    <property type="molecule type" value="Genomic_DNA"/>
</dbReference>
<dbReference type="SUPFAM" id="SSF53474">
    <property type="entry name" value="alpha/beta-Hydrolases"/>
    <property type="match status" value="1"/>
</dbReference>